<keyword evidence="5" id="KW-1185">Reference proteome</keyword>
<dbReference type="InterPro" id="IPR018511">
    <property type="entry name" value="Hemolysin-typ_Ca-bd_CS"/>
</dbReference>
<dbReference type="PANTHER" id="PTHR38340:SF1">
    <property type="entry name" value="S-LAYER PROTEIN"/>
    <property type="match status" value="1"/>
</dbReference>
<feature type="compositionally biased region" description="Pro residues" evidence="3">
    <location>
        <begin position="661"/>
        <end position="682"/>
    </location>
</feature>
<feature type="region of interest" description="Disordered" evidence="3">
    <location>
        <begin position="1517"/>
        <end position="1546"/>
    </location>
</feature>
<comment type="caution">
    <text evidence="4">The sequence shown here is derived from an EMBL/GenBank/DDBJ whole genome shotgun (WGS) entry which is preliminary data.</text>
</comment>
<dbReference type="InterPro" id="IPR008928">
    <property type="entry name" value="6-hairpin_glycosidase_sf"/>
</dbReference>
<dbReference type="Pfam" id="PF00353">
    <property type="entry name" value="HemolysinCabind"/>
    <property type="match status" value="6"/>
</dbReference>
<reference evidence="5" key="1">
    <citation type="journal article" date="2019" name="Int. J. Syst. Evol. Microbiol.">
        <title>The Global Catalogue of Microorganisms (GCM) 10K type strain sequencing project: providing services to taxonomists for standard genome sequencing and annotation.</title>
        <authorList>
            <consortium name="The Broad Institute Genomics Platform"/>
            <consortium name="The Broad Institute Genome Sequencing Center for Infectious Disease"/>
            <person name="Wu L."/>
            <person name="Ma J."/>
        </authorList>
    </citation>
    <scope>NUCLEOTIDE SEQUENCE [LARGE SCALE GENOMIC DNA]</scope>
    <source>
        <strain evidence="5">CGMCC 1.16275</strain>
    </source>
</reference>
<protein>
    <submittedName>
        <fullName evidence="4">Uncharacterized protein</fullName>
    </submittedName>
</protein>
<name>A0ABW2KYY0_9PROT</name>
<evidence type="ECO:0000256" key="2">
    <source>
        <dbReference type="ARBA" id="ARBA00022525"/>
    </source>
</evidence>
<dbReference type="InterPro" id="IPR011049">
    <property type="entry name" value="Serralysin-like_metalloprot_C"/>
</dbReference>
<dbReference type="PRINTS" id="PR00313">
    <property type="entry name" value="CABNDNGRPT"/>
</dbReference>
<dbReference type="RefSeq" id="WP_377360814.1">
    <property type="nucleotide sequence ID" value="NZ_JBHTCM010000028.1"/>
</dbReference>
<sequence length="2071" mass="214792">MPGYAALPRATIRGTGASERLAGTRGADTLDGGSWGVDTLAGGAGDDVYYVTGDEVVEAAGAGIDTVFSYYGYRLPENVENLQIMGREAGYLYGNALNNRLGGSDGSNVFEPGAGNDTMTGYGGADLFVIRRGEGSDTITDFTPVQGDKVLLQGFTFPTFESVRSAMRQQGADVILTLAGSQTLTFKNQQIGQFKADDFQGYSSWGLPPSPPPPPPAPVVPRLTVADAAGSEDQAVALSLSATLATGDNRALSVTVQGLATGFSLSAGTRNADGSWALTAAQLAGLKVITPKDYSGRFTLTATATATDAAGATTKTSGSFAVAVAGVADTPILAAPALLTATAPATGGTALPLGIGAALTDLDGSEALGIVLRGVPAGWSLSAGTRNADGSWSLTGAHLSGLLLQVPAGAAAEATLGVVATATETNGSTAQAGATIQVRISAPAPLPPVQSTSAPAFADLPRATIVGTGADETLVGTAGADTLYGGSWGVDTLAGGAGDDVYYVTGDTVIEHAGEGIDTVYSVGGFRLPEHVEHLSLTDDIGGYLYGNGLDNRLGGSNGENVFFSGGGNDTMTGYGGPDIFVIVRGDGSDTITDFTPGQGDKVLFQDFAFASFDVLKTLMTQQGTDVVLSLGGGETLTFRNRQISDFKATDFEGYSSWGSQPPPTPTDPSPPTTPPSPPPAGQPADGLVRAPTLSQPSAAGDVVALRLVNTSGTAEASKVVTFGHVFAAGDVPAGTSLVALVNGQQVPLQMEVKATHEDGSVRHAILSLKAPAVAAGGQVDVMLAKGTAAAGGTTVDLHKVLADGYDLTLTLSLHNADGSLTPHTVKVADLLAGALASGKADVWIDGSLATEVRVSTKIDGSLNARFDIRADADGTVRTAVTVMNDGSYSSDALRNVTYDLRITEGGRTLYSQNSLNHYHNAGWTEEFWTDGTQSRLSTIFDSRYLMATGALPTEDLSVGMTDAVLQKIHADYLKAANGPMGASLIEQAMPMAGGRADIGQMTSWTANWLVTQDPRALEVMLGIADAAASVPWYFTDPATGRAVSIDRHPNFIVYDETMKQYFGSDALGGSAAGTGWNPDVAHQPQLSYAAYLVTGDRAYLDNLQHQANFALVSMNPSYRKGSEGIIVDNGEARGKAWALRAMADAAYISPDGDPLKAYFEDKLLNNLDRWIDRYVVKGELDGAGEVEGWLPGYPNAGTEAGWMKDFIVTSVSQIVRQGYEQGVPLLDWMANYTTGRFLNGDNGFDPVFGAAYQHALWQGTYSVESGDAVLFNTWAQVFQATFGSNPDPSGELARYSYADAYPIIAQASLASLFTVTADPRAIEAYGFIAGLLTATEELRGNPKWNIAPVMPDGTPLATADIHVETASPGTKYAGVARPQMIHGHAGNDSIVGGSGSDVLFGNGGADTLEGGKGNDFLFGGAGGDTLRGGAGDDVLKGNSGADRFIIAAGEGADRILDLRPGEGDRVQLDGFGFASVAAVRAAMTQVGDDVVLTLNGQQKLTLEGVRIAELTDAVFSLGGSPTPAPTPDPAPTPTPTPTPGPTVPDASSIGGLGEFRQKLAGVPEGSWVAVSTNTFSEVWTPGALQPASSGSPGMVLAAWGAMAWDPNRGDLIFWGGGHADYSGNEVYRWRASTLEWERASLPSAVVSVSAGSATVQEAKDGIFNAPIASHTYDNNEFLAIADRFVTFGGAAWNSGGAFIDHTDRTLTGPYFWDPDKADGGKVGGTTGSGVNPSTLGGQMWENRDSIELPGRNPGDTGYGFVNGTTAYAQQNGKDVVFINDGSAGNLWKYTVGSTPAQDTFEMVGMYWGGYDGKGAGAYDPVTNVFARTSPQGIVFWDLDKAGSGNHNQMAVVKDASGSFPWAKLAGFGMDYDQVRKQFVLWDGGKDVWVLKPPADAAADGWVLTKAAAGGSGVPTYNLASDLGVLGKWKYAAGQDVFFGVTDHNNGTVWAYKPTGWSPVNSLPTLAAKDGPGSPVAGQSVAVRDLLTWGDKDGDILKFTILDRTADAASGYFRLDGVRMAANQAFTVTEQDLTDGSLVWVAGTGADIVTVGVADPFGVGPTLTVNGTFWS</sequence>
<dbReference type="SUPFAM" id="SSF51120">
    <property type="entry name" value="beta-Roll"/>
    <property type="match status" value="3"/>
</dbReference>
<dbReference type="Proteomes" id="UP001596456">
    <property type="component" value="Unassembled WGS sequence"/>
</dbReference>
<organism evidence="4 5">
    <name type="scientific">Rhodocista pekingensis</name>
    <dbReference type="NCBI Taxonomy" id="201185"/>
    <lineage>
        <taxon>Bacteria</taxon>
        <taxon>Pseudomonadati</taxon>
        <taxon>Pseudomonadota</taxon>
        <taxon>Alphaproteobacteria</taxon>
        <taxon>Rhodospirillales</taxon>
        <taxon>Azospirillaceae</taxon>
        <taxon>Rhodocista</taxon>
    </lineage>
</organism>
<dbReference type="PANTHER" id="PTHR38340">
    <property type="entry name" value="S-LAYER PROTEIN"/>
    <property type="match status" value="1"/>
</dbReference>
<gene>
    <name evidence="4" type="ORF">ACFQPS_19090</name>
</gene>
<dbReference type="EMBL" id="JBHTCM010000028">
    <property type="protein sequence ID" value="MFC7335281.1"/>
    <property type="molecule type" value="Genomic_DNA"/>
</dbReference>
<feature type="region of interest" description="Disordered" evidence="3">
    <location>
        <begin position="652"/>
        <end position="693"/>
    </location>
</feature>
<keyword evidence="2" id="KW-0964">Secreted</keyword>
<evidence type="ECO:0000313" key="4">
    <source>
        <dbReference type="EMBL" id="MFC7335281.1"/>
    </source>
</evidence>
<evidence type="ECO:0000256" key="3">
    <source>
        <dbReference type="SAM" id="MobiDB-lite"/>
    </source>
</evidence>
<evidence type="ECO:0000256" key="1">
    <source>
        <dbReference type="ARBA" id="ARBA00004613"/>
    </source>
</evidence>
<dbReference type="Gene3D" id="2.150.10.10">
    <property type="entry name" value="Serralysin-like metalloprotease, C-terminal"/>
    <property type="match status" value="5"/>
</dbReference>
<dbReference type="SUPFAM" id="SSF48208">
    <property type="entry name" value="Six-hairpin glycosidases"/>
    <property type="match status" value="1"/>
</dbReference>
<evidence type="ECO:0000313" key="5">
    <source>
        <dbReference type="Proteomes" id="UP001596456"/>
    </source>
</evidence>
<dbReference type="InterPro" id="IPR001343">
    <property type="entry name" value="Hemolysn_Ca-bd"/>
</dbReference>
<comment type="subcellular location">
    <subcellularLocation>
        <location evidence="1">Secreted</location>
    </subcellularLocation>
</comment>
<dbReference type="PROSITE" id="PS00330">
    <property type="entry name" value="HEMOLYSIN_CALCIUM"/>
    <property type="match status" value="3"/>
</dbReference>
<accession>A0ABW2KYY0</accession>
<dbReference type="InterPro" id="IPR050557">
    <property type="entry name" value="RTX_toxin/Mannuronan_C5-epim"/>
</dbReference>
<proteinExistence type="predicted"/>
<feature type="compositionally biased region" description="Pro residues" evidence="3">
    <location>
        <begin position="1523"/>
        <end position="1543"/>
    </location>
</feature>